<comment type="caution">
    <text evidence="2">The sequence shown here is derived from an EMBL/GenBank/DDBJ whole genome shotgun (WGS) entry which is preliminary data.</text>
</comment>
<dbReference type="SUPFAM" id="SSF55298">
    <property type="entry name" value="YjgF-like"/>
    <property type="match status" value="1"/>
</dbReference>
<sequence>MSTTKTICTVETRLHTLGFVLPAPPQAHGNYRPWIVENGILYTAGQLSRDGHQTIVGKASESDTLKDARAAAQLSILRCLSIFKEAAGNLENISQVLTLRGYVCASPNFTKHSHVLDAASNILVDIFGDRGRHVRSAIGVCSLPSGGLVEIEATARLSDLP</sequence>
<dbReference type="PANTHER" id="PTHR43760:SF1">
    <property type="entry name" value="ENDORIBONUCLEASE L-PSP_CHORISMATE MUTASE-LIKE DOMAIN-CONTAINING PROTEIN"/>
    <property type="match status" value="1"/>
</dbReference>
<dbReference type="PANTHER" id="PTHR43760">
    <property type="entry name" value="ENDORIBONUCLEASE-RELATED"/>
    <property type="match status" value="1"/>
</dbReference>
<proteinExistence type="predicted"/>
<dbReference type="OrthoDB" id="9806350at2"/>
<organism evidence="2 3">
    <name type="scientific">Sneathiella chungangensis</name>
    <dbReference type="NCBI Taxonomy" id="1418234"/>
    <lineage>
        <taxon>Bacteria</taxon>
        <taxon>Pseudomonadati</taxon>
        <taxon>Pseudomonadota</taxon>
        <taxon>Alphaproteobacteria</taxon>
        <taxon>Sneathiellales</taxon>
        <taxon>Sneathiellaceae</taxon>
        <taxon>Sneathiella</taxon>
    </lineage>
</organism>
<evidence type="ECO:0000313" key="2">
    <source>
        <dbReference type="EMBL" id="MZR23930.1"/>
    </source>
</evidence>
<accession>A0A845MKS2</accession>
<dbReference type="Gene3D" id="3.30.1330.40">
    <property type="entry name" value="RutC-like"/>
    <property type="match status" value="1"/>
</dbReference>
<evidence type="ECO:0000313" key="3">
    <source>
        <dbReference type="Proteomes" id="UP000445696"/>
    </source>
</evidence>
<dbReference type="CDD" id="cd02199">
    <property type="entry name" value="YjgF_YER057c_UK114_like_1"/>
    <property type="match status" value="1"/>
</dbReference>
<gene>
    <name evidence="2" type="ORF">GQF03_16465</name>
</gene>
<keyword evidence="3" id="KW-1185">Reference proteome</keyword>
<dbReference type="EMBL" id="WTVA01000015">
    <property type="protein sequence ID" value="MZR23930.1"/>
    <property type="molecule type" value="Genomic_DNA"/>
</dbReference>
<reference evidence="2 3" key="1">
    <citation type="journal article" date="2014" name="Int. J. Syst. Evol. Microbiol.">
        <title>Sneathiella chungangensis sp. nov., isolated from a marine sand, and emended description of the genus Sneathiella.</title>
        <authorList>
            <person name="Siamphan C."/>
            <person name="Kim H."/>
            <person name="Lee J.S."/>
            <person name="Kim W."/>
        </authorList>
    </citation>
    <scope>NUCLEOTIDE SEQUENCE [LARGE SCALE GENOMIC DNA]</scope>
    <source>
        <strain evidence="2 3">KCTC 32476</strain>
    </source>
</reference>
<dbReference type="Proteomes" id="UP000445696">
    <property type="component" value="Unassembled WGS sequence"/>
</dbReference>
<name>A0A845MKS2_9PROT</name>
<dbReference type="InterPro" id="IPR013813">
    <property type="entry name" value="Endoribo_LPSP/chorism_mut-like"/>
</dbReference>
<evidence type="ECO:0000259" key="1">
    <source>
        <dbReference type="Pfam" id="PF14588"/>
    </source>
</evidence>
<protein>
    <submittedName>
        <fullName evidence="2">RidA family protein</fullName>
    </submittedName>
</protein>
<dbReference type="RefSeq" id="WP_161340371.1">
    <property type="nucleotide sequence ID" value="NZ_JBHSDG010000003.1"/>
</dbReference>
<dbReference type="InterPro" id="IPR035959">
    <property type="entry name" value="RutC-like_sf"/>
</dbReference>
<feature type="domain" description="Endoribonuclease L-PSP/chorismate mutase-like" evidence="1">
    <location>
        <begin position="11"/>
        <end position="144"/>
    </location>
</feature>
<dbReference type="Pfam" id="PF14588">
    <property type="entry name" value="YjgF_endoribonc"/>
    <property type="match status" value="1"/>
</dbReference>
<dbReference type="AlphaFoldDB" id="A0A845MKS2"/>